<dbReference type="PROSITE" id="PS50943">
    <property type="entry name" value="HTH_CROC1"/>
    <property type="match status" value="1"/>
</dbReference>
<dbReference type="PANTHER" id="PTHR46558">
    <property type="entry name" value="TRACRIPTIONAL REGULATORY PROTEIN-RELATED-RELATED"/>
    <property type="match status" value="1"/>
</dbReference>
<dbReference type="AlphaFoldDB" id="A0A9D2U210"/>
<keyword evidence="1" id="KW-0238">DNA-binding</keyword>
<dbReference type="Gene3D" id="1.10.260.40">
    <property type="entry name" value="lambda repressor-like DNA-binding domains"/>
    <property type="match status" value="1"/>
</dbReference>
<dbReference type="GO" id="GO:0003677">
    <property type="term" value="F:DNA binding"/>
    <property type="evidence" value="ECO:0007669"/>
    <property type="project" value="UniProtKB-KW"/>
</dbReference>
<dbReference type="SUPFAM" id="SSF47413">
    <property type="entry name" value="lambda repressor-like DNA-binding domains"/>
    <property type="match status" value="1"/>
</dbReference>
<dbReference type="Proteomes" id="UP000823897">
    <property type="component" value="Unassembled WGS sequence"/>
</dbReference>
<dbReference type="EMBL" id="DWUV01000094">
    <property type="protein sequence ID" value="HJD33897.1"/>
    <property type="molecule type" value="Genomic_DNA"/>
</dbReference>
<evidence type="ECO:0000313" key="4">
    <source>
        <dbReference type="Proteomes" id="UP000823897"/>
    </source>
</evidence>
<gene>
    <name evidence="3" type="ORF">H9911_05050</name>
</gene>
<dbReference type="SMART" id="SM00530">
    <property type="entry name" value="HTH_XRE"/>
    <property type="match status" value="1"/>
</dbReference>
<feature type="domain" description="HTH cro/C1-type" evidence="2">
    <location>
        <begin position="26"/>
        <end position="79"/>
    </location>
</feature>
<evidence type="ECO:0000256" key="1">
    <source>
        <dbReference type="ARBA" id="ARBA00023125"/>
    </source>
</evidence>
<reference evidence="3" key="2">
    <citation type="submission" date="2021-04" db="EMBL/GenBank/DDBJ databases">
        <authorList>
            <person name="Gilroy R."/>
        </authorList>
    </citation>
    <scope>NUCLEOTIDE SEQUENCE</scope>
    <source>
        <strain evidence="3">ChiGjej3B3-11674</strain>
    </source>
</reference>
<dbReference type="Pfam" id="PF01381">
    <property type="entry name" value="HTH_3"/>
    <property type="match status" value="1"/>
</dbReference>
<name>A0A9D2U210_9FIRM</name>
<sequence length="85" mass="9921">MEESSRSIADREEEAIRRAVIAQYIEYRKRKGITQQDIADSMGIKRPNISRFESGNYNPSLDMLIRMADKMDLQIEITLREKGDK</sequence>
<dbReference type="CDD" id="cd00093">
    <property type="entry name" value="HTH_XRE"/>
    <property type="match status" value="1"/>
</dbReference>
<accession>A0A9D2U210</accession>
<dbReference type="PANTHER" id="PTHR46558:SF4">
    <property type="entry name" value="DNA-BIDING PHAGE PROTEIN"/>
    <property type="match status" value="1"/>
</dbReference>
<comment type="caution">
    <text evidence="3">The sequence shown here is derived from an EMBL/GenBank/DDBJ whole genome shotgun (WGS) entry which is preliminary data.</text>
</comment>
<proteinExistence type="predicted"/>
<dbReference type="InterPro" id="IPR010982">
    <property type="entry name" value="Lambda_DNA-bd_dom_sf"/>
</dbReference>
<evidence type="ECO:0000259" key="2">
    <source>
        <dbReference type="PROSITE" id="PS50943"/>
    </source>
</evidence>
<reference evidence="3" key="1">
    <citation type="journal article" date="2021" name="PeerJ">
        <title>Extensive microbial diversity within the chicken gut microbiome revealed by metagenomics and culture.</title>
        <authorList>
            <person name="Gilroy R."/>
            <person name="Ravi A."/>
            <person name="Getino M."/>
            <person name="Pursley I."/>
            <person name="Horton D.L."/>
            <person name="Alikhan N.F."/>
            <person name="Baker D."/>
            <person name="Gharbi K."/>
            <person name="Hall N."/>
            <person name="Watson M."/>
            <person name="Adriaenssens E.M."/>
            <person name="Foster-Nyarko E."/>
            <person name="Jarju S."/>
            <person name="Secka A."/>
            <person name="Antonio M."/>
            <person name="Oren A."/>
            <person name="Chaudhuri R.R."/>
            <person name="La Ragione R."/>
            <person name="Hildebrand F."/>
            <person name="Pallen M.J."/>
        </authorList>
    </citation>
    <scope>NUCLEOTIDE SEQUENCE</scope>
    <source>
        <strain evidence="3">ChiGjej3B3-11674</strain>
    </source>
</reference>
<evidence type="ECO:0000313" key="3">
    <source>
        <dbReference type="EMBL" id="HJD33897.1"/>
    </source>
</evidence>
<dbReference type="InterPro" id="IPR001387">
    <property type="entry name" value="Cro/C1-type_HTH"/>
</dbReference>
<protein>
    <submittedName>
        <fullName evidence="3">Helix-turn-helix transcriptional regulator</fullName>
    </submittedName>
</protein>
<organism evidence="3 4">
    <name type="scientific">Candidatus Mediterraneibacter tabaqchaliae</name>
    <dbReference type="NCBI Taxonomy" id="2838689"/>
    <lineage>
        <taxon>Bacteria</taxon>
        <taxon>Bacillati</taxon>
        <taxon>Bacillota</taxon>
        <taxon>Clostridia</taxon>
        <taxon>Lachnospirales</taxon>
        <taxon>Lachnospiraceae</taxon>
        <taxon>Mediterraneibacter</taxon>
    </lineage>
</organism>